<comment type="caution">
    <text evidence="2">The sequence shown here is derived from an EMBL/GenBank/DDBJ whole genome shotgun (WGS) entry which is preliminary data.</text>
</comment>
<name>A0A7W8UG93_9HYPH</name>
<evidence type="ECO:0008006" key="4">
    <source>
        <dbReference type="Google" id="ProtNLM"/>
    </source>
</evidence>
<gene>
    <name evidence="2" type="ORF">GGD55_005581</name>
</gene>
<evidence type="ECO:0000256" key="1">
    <source>
        <dbReference type="SAM" id="MobiDB-lite"/>
    </source>
</evidence>
<feature type="region of interest" description="Disordered" evidence="1">
    <location>
        <begin position="1"/>
        <end position="25"/>
    </location>
</feature>
<reference evidence="2 3" key="1">
    <citation type="submission" date="2020-08" db="EMBL/GenBank/DDBJ databases">
        <title>Genomic Encyclopedia of Type Strains, Phase IV (KMG-V): Genome sequencing to study the core and pangenomes of soil and plant-associated prokaryotes.</title>
        <authorList>
            <person name="Whitman W."/>
        </authorList>
    </citation>
    <scope>NUCLEOTIDE SEQUENCE [LARGE SCALE GENOMIC DNA]</scope>
    <source>
        <strain evidence="2 3">SEMIA 4084</strain>
    </source>
</reference>
<dbReference type="Pfam" id="PF14236">
    <property type="entry name" value="DruA"/>
    <property type="match status" value="2"/>
</dbReference>
<dbReference type="RefSeq" id="WP_018325549.1">
    <property type="nucleotide sequence ID" value="NZ_JACHBK010000015.1"/>
</dbReference>
<protein>
    <recommendedName>
        <fullName evidence="4">DUF4338 domain-containing protein</fullName>
    </recommendedName>
</protein>
<sequence length="696" mass="76521">MTNKTNNGLSQGPRRPGSARSFSPFLAPGEKAQLQSLLKAGGGAPPSFADALRDLARQYIDDGESLKLRAICLLVADLVEQGWRVSVNDGNILFEPPGITRAGSQTVDDVKARVRTALQTARQRQLKESSVVSFVRRMEKRFVRANGQKSSILDLIDDGAALSKALSSINEVDGDRRQAMLASLIDPVIEICEAGNCCRHTGIKLIDIWRYFRHTWAHEYRPIPGRQLLILIRNAARVNYPIIGIAMLASPVMRVNVRDRWIGWLREETRLRLESGSFDPKGLAQSLQSQLEQSIAAIRWDDLVQADDIAEPSEATVLRLEQKAAGAAYAREMELRAHFDARQDHGEPVSPLRGAVKSNAVNADWSALSEDLLFVRKRAEVLAQLLFARQMFRAARLDEEPALALEQLLAGRSGQRAIDIVLTECRKAGLSSRIADVSVCGAVAPYNELLGGKLVALLLASEEVRSAYERRYSNQVSVIASQMAGRPISKPADLRILTTTSLYGIGSSQYNRLSLQAKNSPLLKTDVIWKPIGSSLTGGYGTLHLGADTANALRSMAQSRHFSRRINNRFGEGTSPRLRQMREGLDALGLDSDTILHHATPRLFYACELGAGAREALLGLSNQDVQCEPAVAIADAWRRRWLNERSRRPETLAKLQGLGPSSVQASLHPVEVPDLFESGKGKPFRDDAAGQAWTGR</sequence>
<feature type="region of interest" description="Disordered" evidence="1">
    <location>
        <begin position="672"/>
        <end position="696"/>
    </location>
</feature>
<dbReference type="AlphaFoldDB" id="A0A7W8UG93"/>
<evidence type="ECO:0000313" key="3">
    <source>
        <dbReference type="Proteomes" id="UP000585507"/>
    </source>
</evidence>
<feature type="compositionally biased region" description="Polar residues" evidence="1">
    <location>
        <begin position="1"/>
        <end position="10"/>
    </location>
</feature>
<dbReference type="InterPro" id="IPR025639">
    <property type="entry name" value="DruA"/>
</dbReference>
<feature type="compositionally biased region" description="Basic and acidic residues" evidence="1">
    <location>
        <begin position="677"/>
        <end position="688"/>
    </location>
</feature>
<dbReference type="EMBL" id="JACHBK010000015">
    <property type="protein sequence ID" value="MBB5538841.1"/>
    <property type="molecule type" value="Genomic_DNA"/>
</dbReference>
<evidence type="ECO:0000313" key="2">
    <source>
        <dbReference type="EMBL" id="MBB5538841.1"/>
    </source>
</evidence>
<proteinExistence type="predicted"/>
<dbReference type="Proteomes" id="UP000585507">
    <property type="component" value="Unassembled WGS sequence"/>
</dbReference>
<keyword evidence="3" id="KW-1185">Reference proteome</keyword>
<organism evidence="2 3">
    <name type="scientific">Rhizobium giardinii</name>
    <dbReference type="NCBI Taxonomy" id="56731"/>
    <lineage>
        <taxon>Bacteria</taxon>
        <taxon>Pseudomonadati</taxon>
        <taxon>Pseudomonadota</taxon>
        <taxon>Alphaproteobacteria</taxon>
        <taxon>Hyphomicrobiales</taxon>
        <taxon>Rhizobiaceae</taxon>
        <taxon>Rhizobium/Agrobacterium group</taxon>
        <taxon>Rhizobium</taxon>
    </lineage>
</organism>
<accession>A0A7W8UG93</accession>